<dbReference type="Proteomes" id="UP001295684">
    <property type="component" value="Unassembled WGS sequence"/>
</dbReference>
<evidence type="ECO:0000313" key="1">
    <source>
        <dbReference type="EMBL" id="CAI2367984.1"/>
    </source>
</evidence>
<keyword evidence="2" id="KW-1185">Reference proteome</keyword>
<accession>A0AAD1UMK8</accession>
<organism evidence="1 2">
    <name type="scientific">Euplotes crassus</name>
    <dbReference type="NCBI Taxonomy" id="5936"/>
    <lineage>
        <taxon>Eukaryota</taxon>
        <taxon>Sar</taxon>
        <taxon>Alveolata</taxon>
        <taxon>Ciliophora</taxon>
        <taxon>Intramacronucleata</taxon>
        <taxon>Spirotrichea</taxon>
        <taxon>Hypotrichia</taxon>
        <taxon>Euplotida</taxon>
        <taxon>Euplotidae</taxon>
        <taxon>Moneuplotes</taxon>
    </lineage>
</organism>
<sequence>MKHRKVVSDYSGPMPLHSDIKLSNVKATLAIDNSPCSPSKVSTQEAVSVVRSSLPKMSIISEKTLQEAEDSCSERPPSKKYKRARSITKIKIRKYPSFRKPPHRLEEVTNRSIILQADKLMKQTITDRDKNYDSEIEFHNRTISSNDLKPIRHEKSNISSKEYSMSIIKTFKCLQDAPAGHDYLYNKRKLKYNLLSLLRKEKYIKTPKDLKEFSLLSIPRIEAQIQDPSMKR</sequence>
<name>A0AAD1UMK8_EUPCR</name>
<gene>
    <name evidence="1" type="ORF">ECRASSUSDP1_LOCUS9273</name>
</gene>
<proteinExistence type="predicted"/>
<reference evidence="1" key="1">
    <citation type="submission" date="2023-07" db="EMBL/GenBank/DDBJ databases">
        <authorList>
            <consortium name="AG Swart"/>
            <person name="Singh M."/>
            <person name="Singh A."/>
            <person name="Seah K."/>
            <person name="Emmerich C."/>
        </authorList>
    </citation>
    <scope>NUCLEOTIDE SEQUENCE</scope>
    <source>
        <strain evidence="1">DP1</strain>
    </source>
</reference>
<dbReference type="EMBL" id="CAMPGE010009108">
    <property type="protein sequence ID" value="CAI2367984.1"/>
    <property type="molecule type" value="Genomic_DNA"/>
</dbReference>
<evidence type="ECO:0000313" key="2">
    <source>
        <dbReference type="Proteomes" id="UP001295684"/>
    </source>
</evidence>
<protein>
    <submittedName>
        <fullName evidence="1">Uncharacterized protein</fullName>
    </submittedName>
</protein>
<dbReference type="AlphaFoldDB" id="A0AAD1UMK8"/>
<comment type="caution">
    <text evidence="1">The sequence shown here is derived from an EMBL/GenBank/DDBJ whole genome shotgun (WGS) entry which is preliminary data.</text>
</comment>